<evidence type="ECO:0000256" key="1">
    <source>
        <dbReference type="SAM" id="MobiDB-lite"/>
    </source>
</evidence>
<comment type="caution">
    <text evidence="3">The sequence shown here is derived from an EMBL/GenBank/DDBJ whole genome shotgun (WGS) entry which is preliminary data.</text>
</comment>
<evidence type="ECO:0000313" key="3">
    <source>
        <dbReference type="EMBL" id="KAG7384931.1"/>
    </source>
</evidence>
<dbReference type="EMBL" id="JAGDFM010000134">
    <property type="protein sequence ID" value="KAG7384931.1"/>
    <property type="molecule type" value="Genomic_DNA"/>
</dbReference>
<evidence type="ECO:0000313" key="4">
    <source>
        <dbReference type="Proteomes" id="UP000694044"/>
    </source>
</evidence>
<feature type="transmembrane region" description="Helical" evidence="2">
    <location>
        <begin position="12"/>
        <end position="37"/>
    </location>
</feature>
<sequence>MCSHVITSGPMGWILAAAMVVLLLMVIFVVVIMVFSFLVPTVVAFTVTVVVVHEVSIATFLCVASTPVVFTFAVLVLRFLALKPVVLSDMSLKTVVLMFVASKAVLLSEMVLGFLALETAMGIDGRGVCECGDHNLGSTADFNIRYIAVYALKMVRSSHQYATAALDPVTNVSGAGSSDDSDGDLLHPLDARYHIEQKTEESPTWELITLPAGNVDAWNVIRYVLPSSVIKTNGDAIESQLERNRTFSALRFDLHHERDRLYQRSHRQKNRDNSIKQDSSLKPVSDEIRAKTLKRPQHALGPSGLVGIVCVSCDRLVPRCESVRKEASDWKYMAKMRCSLGEFSQLHQR</sequence>
<organism evidence="3 4">
    <name type="scientific">Phytophthora pseudosyringae</name>
    <dbReference type="NCBI Taxonomy" id="221518"/>
    <lineage>
        <taxon>Eukaryota</taxon>
        <taxon>Sar</taxon>
        <taxon>Stramenopiles</taxon>
        <taxon>Oomycota</taxon>
        <taxon>Peronosporomycetes</taxon>
        <taxon>Peronosporales</taxon>
        <taxon>Peronosporaceae</taxon>
        <taxon>Phytophthora</taxon>
    </lineage>
</organism>
<reference evidence="3" key="1">
    <citation type="submission" date="2021-02" db="EMBL/GenBank/DDBJ databases">
        <authorList>
            <person name="Palmer J.M."/>
        </authorList>
    </citation>
    <scope>NUCLEOTIDE SEQUENCE</scope>
    <source>
        <strain evidence="3">SCRP734</strain>
    </source>
</reference>
<evidence type="ECO:0000256" key="2">
    <source>
        <dbReference type="SAM" id="Phobius"/>
    </source>
</evidence>
<accession>A0A8T1VUM1</accession>
<dbReference type="AlphaFoldDB" id="A0A8T1VUM1"/>
<keyword evidence="2" id="KW-1133">Transmembrane helix</keyword>
<keyword evidence="2" id="KW-0472">Membrane</keyword>
<protein>
    <recommendedName>
        <fullName evidence="5">Transmembrane protein</fullName>
    </recommendedName>
</protein>
<feature type="transmembrane region" description="Helical" evidence="2">
    <location>
        <begin position="57"/>
        <end position="82"/>
    </location>
</feature>
<evidence type="ECO:0008006" key="5">
    <source>
        <dbReference type="Google" id="ProtNLM"/>
    </source>
</evidence>
<name>A0A8T1VUM1_9STRA</name>
<keyword evidence="2" id="KW-0812">Transmembrane</keyword>
<feature type="region of interest" description="Disordered" evidence="1">
    <location>
        <begin position="262"/>
        <end position="283"/>
    </location>
</feature>
<gene>
    <name evidence="3" type="ORF">PHYPSEUDO_002077</name>
</gene>
<dbReference type="Proteomes" id="UP000694044">
    <property type="component" value="Unassembled WGS sequence"/>
</dbReference>
<feature type="transmembrane region" description="Helical" evidence="2">
    <location>
        <begin position="94"/>
        <end position="117"/>
    </location>
</feature>
<keyword evidence="4" id="KW-1185">Reference proteome</keyword>
<proteinExistence type="predicted"/>